<feature type="compositionally biased region" description="Polar residues" evidence="1">
    <location>
        <begin position="1"/>
        <end position="11"/>
    </location>
</feature>
<dbReference type="OrthoDB" id="10680311at2759"/>
<organism evidence="2 3">
    <name type="scientific">Massariosphaeria phaeospora</name>
    <dbReference type="NCBI Taxonomy" id="100035"/>
    <lineage>
        <taxon>Eukaryota</taxon>
        <taxon>Fungi</taxon>
        <taxon>Dikarya</taxon>
        <taxon>Ascomycota</taxon>
        <taxon>Pezizomycotina</taxon>
        <taxon>Dothideomycetes</taxon>
        <taxon>Pleosporomycetidae</taxon>
        <taxon>Pleosporales</taxon>
        <taxon>Pleosporales incertae sedis</taxon>
        <taxon>Massariosphaeria</taxon>
    </lineage>
</organism>
<evidence type="ECO:0008006" key="4">
    <source>
        <dbReference type="Google" id="ProtNLM"/>
    </source>
</evidence>
<gene>
    <name evidence="2" type="ORF">BDV95DRAFT_601403</name>
</gene>
<evidence type="ECO:0000313" key="3">
    <source>
        <dbReference type="Proteomes" id="UP000481861"/>
    </source>
</evidence>
<comment type="caution">
    <text evidence="2">The sequence shown here is derived from an EMBL/GenBank/DDBJ whole genome shotgun (WGS) entry which is preliminary data.</text>
</comment>
<accession>A0A7C8IL63</accession>
<dbReference type="AlphaFoldDB" id="A0A7C8IL63"/>
<evidence type="ECO:0000313" key="2">
    <source>
        <dbReference type="EMBL" id="KAF2876990.1"/>
    </source>
</evidence>
<reference evidence="2 3" key="1">
    <citation type="submission" date="2020-01" db="EMBL/GenBank/DDBJ databases">
        <authorList>
            <consortium name="DOE Joint Genome Institute"/>
            <person name="Haridas S."/>
            <person name="Albert R."/>
            <person name="Binder M."/>
            <person name="Bloem J."/>
            <person name="Labutti K."/>
            <person name="Salamov A."/>
            <person name="Andreopoulos B."/>
            <person name="Baker S.E."/>
            <person name="Barry K."/>
            <person name="Bills G."/>
            <person name="Bluhm B.H."/>
            <person name="Cannon C."/>
            <person name="Castanera R."/>
            <person name="Culley D.E."/>
            <person name="Daum C."/>
            <person name="Ezra D."/>
            <person name="Gonzalez J.B."/>
            <person name="Henrissat B."/>
            <person name="Kuo A."/>
            <person name="Liang C."/>
            <person name="Lipzen A."/>
            <person name="Lutzoni F."/>
            <person name="Magnuson J."/>
            <person name="Mondo S."/>
            <person name="Nolan M."/>
            <person name="Ohm R."/>
            <person name="Pangilinan J."/>
            <person name="Park H.-J.H."/>
            <person name="Ramirez L."/>
            <person name="Alfaro M."/>
            <person name="Sun H."/>
            <person name="Tritt A."/>
            <person name="Yoshinaga Y."/>
            <person name="Zwiers L.-H.L."/>
            <person name="Turgeon B.G."/>
            <person name="Goodwin S.B."/>
            <person name="Spatafora J.W."/>
            <person name="Crous P.W."/>
            <person name="Grigoriev I.V."/>
        </authorList>
    </citation>
    <scope>NUCLEOTIDE SEQUENCE [LARGE SCALE GENOMIC DNA]</scope>
    <source>
        <strain evidence="2 3">CBS 611.86</strain>
    </source>
</reference>
<protein>
    <recommendedName>
        <fullName evidence="4">F-box domain-containing protein</fullName>
    </recommendedName>
</protein>
<proteinExistence type="predicted"/>
<dbReference type="Proteomes" id="UP000481861">
    <property type="component" value="Unassembled WGS sequence"/>
</dbReference>
<name>A0A7C8IL63_9PLEO</name>
<dbReference type="EMBL" id="JAADJZ010000002">
    <property type="protein sequence ID" value="KAF2876990.1"/>
    <property type="molecule type" value="Genomic_DNA"/>
</dbReference>
<feature type="region of interest" description="Disordered" evidence="1">
    <location>
        <begin position="1"/>
        <end position="33"/>
    </location>
</feature>
<sequence>MATLWKRQSGSKAAINSEAKQHAAKPSKTDSLERNSQIAKIPKTLPAALDLAVTKLHNFHAMFPTPRNTKTKSTPTPFQARVTTFLTLPPDIHVIIKSFLPPSAIITLSRVNKNARFNALYGLTSRAHRERIIAEARLHTRELYLTNELLDRDKYEPQLREHIAKYGRINTRLMDATLLSTLSGRSFVCWKCEAWVDFQHFPKHQLVQSLQRDAMARVTQRICRAELLHIHIHFGRQFTWADFEHARQLLMRYNPSVVPAQVVLHSEIVMRPGRRRPDRQLKLLRTLDPATNNCIVTALAKYTFPLALVRKSHALSLPHLRTSLHLLLRQPSMCPHIDARRLFSSSSSSSAPTPYPVHFTLPLNIYSNSVPEFILDMLNSAYLMWQAQAVDAATGRVLQRRKTVSLQCSVPACRTVVHVERVEDEGWRVWDRVWVRVERRWRVEEKPGPQWRAQVGMEDVGAAATATASL</sequence>
<keyword evidence="3" id="KW-1185">Reference proteome</keyword>
<evidence type="ECO:0000256" key="1">
    <source>
        <dbReference type="SAM" id="MobiDB-lite"/>
    </source>
</evidence>